<feature type="non-terminal residue" evidence="1">
    <location>
        <position position="1"/>
    </location>
</feature>
<comment type="caution">
    <text evidence="1">The sequence shown here is derived from an EMBL/GenBank/DDBJ whole genome shotgun (WGS) entry which is preliminary data.</text>
</comment>
<sequence length="115" mass="11776">GAAACASVLDRVAAAPNRHGIVSHWGLQSPAAENGGLVDQPSTLLLDEDVPVPFFDGSAVLEVVPHGGFDGVGGRLGHGGHPHAADLAPEGFIAAAATGRVSVLVERWRGVDWRD</sequence>
<proteinExistence type="predicted"/>
<evidence type="ECO:0000313" key="1">
    <source>
        <dbReference type="EMBL" id="MFD1050980.1"/>
    </source>
</evidence>
<accession>A0ABW3MPA2</accession>
<keyword evidence="2" id="KW-1185">Reference proteome</keyword>
<gene>
    <name evidence="1" type="ORF">ACFQ1S_38355</name>
</gene>
<organism evidence="1 2">
    <name type="scientific">Kibdelosporangium lantanae</name>
    <dbReference type="NCBI Taxonomy" id="1497396"/>
    <lineage>
        <taxon>Bacteria</taxon>
        <taxon>Bacillati</taxon>
        <taxon>Actinomycetota</taxon>
        <taxon>Actinomycetes</taxon>
        <taxon>Pseudonocardiales</taxon>
        <taxon>Pseudonocardiaceae</taxon>
        <taxon>Kibdelosporangium</taxon>
    </lineage>
</organism>
<protein>
    <submittedName>
        <fullName evidence="1">Uncharacterized protein</fullName>
    </submittedName>
</protein>
<reference evidence="2" key="1">
    <citation type="journal article" date="2019" name="Int. J. Syst. Evol. Microbiol.">
        <title>The Global Catalogue of Microorganisms (GCM) 10K type strain sequencing project: providing services to taxonomists for standard genome sequencing and annotation.</title>
        <authorList>
            <consortium name="The Broad Institute Genomics Platform"/>
            <consortium name="The Broad Institute Genome Sequencing Center for Infectious Disease"/>
            <person name="Wu L."/>
            <person name="Ma J."/>
        </authorList>
    </citation>
    <scope>NUCLEOTIDE SEQUENCE [LARGE SCALE GENOMIC DNA]</scope>
    <source>
        <strain evidence="2">JCM 31486</strain>
    </source>
</reference>
<dbReference type="EMBL" id="JBHTIS010003238">
    <property type="protein sequence ID" value="MFD1050980.1"/>
    <property type="molecule type" value="Genomic_DNA"/>
</dbReference>
<name>A0ABW3MPA2_9PSEU</name>
<evidence type="ECO:0000313" key="2">
    <source>
        <dbReference type="Proteomes" id="UP001597045"/>
    </source>
</evidence>
<dbReference type="Proteomes" id="UP001597045">
    <property type="component" value="Unassembled WGS sequence"/>
</dbReference>